<dbReference type="AlphaFoldDB" id="A0A7E4VBL4"/>
<reference evidence="1" key="1">
    <citation type="journal article" date="2013" name="Genetics">
        <title>The draft genome and transcriptome of Panagrellus redivivus are shaped by the harsh demands of a free-living lifestyle.</title>
        <authorList>
            <person name="Srinivasan J."/>
            <person name="Dillman A.R."/>
            <person name="Macchietto M.G."/>
            <person name="Heikkinen L."/>
            <person name="Lakso M."/>
            <person name="Fracchia K.M."/>
            <person name="Antoshechkin I."/>
            <person name="Mortazavi A."/>
            <person name="Wong G."/>
            <person name="Sternberg P.W."/>
        </authorList>
    </citation>
    <scope>NUCLEOTIDE SEQUENCE [LARGE SCALE GENOMIC DNA]</scope>
    <source>
        <strain evidence="1">MT8872</strain>
    </source>
</reference>
<accession>A0A7E4VBL4</accession>
<proteinExistence type="predicted"/>
<reference evidence="2" key="2">
    <citation type="submission" date="2020-10" db="UniProtKB">
        <authorList>
            <consortium name="WormBaseParasite"/>
        </authorList>
    </citation>
    <scope>IDENTIFICATION</scope>
</reference>
<keyword evidence="1" id="KW-1185">Reference proteome</keyword>
<evidence type="ECO:0000313" key="2">
    <source>
        <dbReference type="WBParaSite" id="Pan_g19.t1"/>
    </source>
</evidence>
<sequence length="157" mass="17980">MKSNGYNLELEMNNLYQGVLHIMLRHFNEFEHRVPGLAAQLSRLPADVKVLMEKYAKCTTQKSKNQVFHDLKTKLSLNKSNKVLFKAQAMLSSYLYSIVHATPTTSTEAKQNRLCLTFELNKKETLKVIASGAIATRTDPLNRKFIRNIVTAYIRSF</sequence>
<dbReference type="WBParaSite" id="Pan_g19.t1">
    <property type="protein sequence ID" value="Pan_g19.t1"/>
    <property type="gene ID" value="Pan_g19"/>
</dbReference>
<organism evidence="1 2">
    <name type="scientific">Panagrellus redivivus</name>
    <name type="common">Microworm</name>
    <dbReference type="NCBI Taxonomy" id="6233"/>
    <lineage>
        <taxon>Eukaryota</taxon>
        <taxon>Metazoa</taxon>
        <taxon>Ecdysozoa</taxon>
        <taxon>Nematoda</taxon>
        <taxon>Chromadorea</taxon>
        <taxon>Rhabditida</taxon>
        <taxon>Tylenchina</taxon>
        <taxon>Panagrolaimomorpha</taxon>
        <taxon>Panagrolaimoidea</taxon>
        <taxon>Panagrolaimidae</taxon>
        <taxon>Panagrellus</taxon>
    </lineage>
</organism>
<protein>
    <submittedName>
        <fullName evidence="2">DUF4806 domain-containing protein</fullName>
    </submittedName>
</protein>
<name>A0A7E4VBL4_PANRE</name>
<evidence type="ECO:0000313" key="1">
    <source>
        <dbReference type="Proteomes" id="UP000492821"/>
    </source>
</evidence>
<dbReference type="Proteomes" id="UP000492821">
    <property type="component" value="Unassembled WGS sequence"/>
</dbReference>